<feature type="compositionally biased region" description="Polar residues" evidence="1">
    <location>
        <begin position="103"/>
        <end position="112"/>
    </location>
</feature>
<evidence type="ECO:0000256" key="1">
    <source>
        <dbReference type="SAM" id="MobiDB-lite"/>
    </source>
</evidence>
<feature type="region of interest" description="Disordered" evidence="1">
    <location>
        <begin position="87"/>
        <end position="112"/>
    </location>
</feature>
<gene>
    <name evidence="2" type="ORF">BKA05_003654</name>
</gene>
<accession>A0A7Y9YJF9</accession>
<proteinExistence type="predicted"/>
<dbReference type="AlphaFoldDB" id="A0A7Y9YJF9"/>
<keyword evidence="3" id="KW-1185">Reference proteome</keyword>
<dbReference type="RefSeq" id="WP_179532728.1">
    <property type="nucleotide sequence ID" value="NZ_CBCSEK010000012.1"/>
</dbReference>
<evidence type="ECO:0000313" key="2">
    <source>
        <dbReference type="EMBL" id="NYI12139.1"/>
    </source>
</evidence>
<sequence>MGGLFGVDWDIEVAIERHSASALAWDRESARLTYRDSDGVVAFLDISEADLRTWLQILLLSSFAPATREPSHERAIREMAGKCRHHASVGEDPFTGLRERRASSTARPSLAG</sequence>
<dbReference type="Proteomes" id="UP000537326">
    <property type="component" value="Unassembled WGS sequence"/>
</dbReference>
<organism evidence="2 3">
    <name type="scientific">Nocardioides marinus</name>
    <dbReference type="NCBI Taxonomy" id="374514"/>
    <lineage>
        <taxon>Bacteria</taxon>
        <taxon>Bacillati</taxon>
        <taxon>Actinomycetota</taxon>
        <taxon>Actinomycetes</taxon>
        <taxon>Propionibacteriales</taxon>
        <taxon>Nocardioidaceae</taxon>
        <taxon>Nocardioides</taxon>
    </lineage>
</organism>
<protein>
    <submittedName>
        <fullName evidence="2">Uncharacterized protein</fullName>
    </submittedName>
</protein>
<evidence type="ECO:0000313" key="3">
    <source>
        <dbReference type="Proteomes" id="UP000537326"/>
    </source>
</evidence>
<reference evidence="2 3" key="1">
    <citation type="submission" date="2020-07" db="EMBL/GenBank/DDBJ databases">
        <title>Sequencing the genomes of 1000 actinobacteria strains.</title>
        <authorList>
            <person name="Klenk H.-P."/>
        </authorList>
    </citation>
    <scope>NUCLEOTIDE SEQUENCE [LARGE SCALE GENOMIC DNA]</scope>
    <source>
        <strain evidence="2 3">DSM 18248</strain>
    </source>
</reference>
<dbReference type="EMBL" id="JACBZI010000001">
    <property type="protein sequence ID" value="NYI12139.1"/>
    <property type="molecule type" value="Genomic_DNA"/>
</dbReference>
<name>A0A7Y9YJF9_9ACTN</name>
<comment type="caution">
    <text evidence="2">The sequence shown here is derived from an EMBL/GenBank/DDBJ whole genome shotgun (WGS) entry which is preliminary data.</text>
</comment>